<evidence type="ECO:0000313" key="3">
    <source>
        <dbReference type="Proteomes" id="UP001231109"/>
    </source>
</evidence>
<accession>A0ABT9HTC0</accession>
<organism evidence="2 3">
    <name type="scientific">Rheinheimera baltica</name>
    <dbReference type="NCBI Taxonomy" id="67576"/>
    <lineage>
        <taxon>Bacteria</taxon>
        <taxon>Pseudomonadati</taxon>
        <taxon>Pseudomonadota</taxon>
        <taxon>Gammaproteobacteria</taxon>
        <taxon>Chromatiales</taxon>
        <taxon>Chromatiaceae</taxon>
        <taxon>Rheinheimera</taxon>
    </lineage>
</organism>
<reference evidence="2 3" key="1">
    <citation type="submission" date="2022-11" db="EMBL/GenBank/DDBJ databases">
        <title>Viruses from the air-sea interface of a natural surface slick.</title>
        <authorList>
            <person name="Rahlff J."/>
            <person name="Holmfeldt K."/>
        </authorList>
    </citation>
    <scope>NUCLEOTIDE SEQUENCE [LARGE SCALE GENOMIC DNA]</scope>
    <source>
        <strain evidence="2 3">SMS4</strain>
    </source>
</reference>
<name>A0ABT9HTC0_9GAMM</name>
<evidence type="ECO:0000256" key="1">
    <source>
        <dbReference type="SAM" id="MobiDB-lite"/>
    </source>
</evidence>
<feature type="compositionally biased region" description="Basic and acidic residues" evidence="1">
    <location>
        <begin position="18"/>
        <end position="27"/>
    </location>
</feature>
<proteinExistence type="predicted"/>
<dbReference type="EMBL" id="JAPJDZ010000001">
    <property type="protein sequence ID" value="MDP5134368.1"/>
    <property type="molecule type" value="Genomic_DNA"/>
</dbReference>
<sequence>MSTAKQTRQQQHTFYEQQKTDDLTEQERKALSLAWSRSASQKQSSARHDSDVAHCAVLGYN</sequence>
<feature type="compositionally biased region" description="Polar residues" evidence="1">
    <location>
        <begin position="1"/>
        <end position="17"/>
    </location>
</feature>
<protein>
    <submittedName>
        <fullName evidence="2">Uncharacterized protein</fullName>
    </submittedName>
</protein>
<gene>
    <name evidence="2" type="ORF">ORJ04_00205</name>
</gene>
<dbReference type="Proteomes" id="UP001231109">
    <property type="component" value="Unassembled WGS sequence"/>
</dbReference>
<feature type="region of interest" description="Disordered" evidence="1">
    <location>
        <begin position="1"/>
        <end position="27"/>
    </location>
</feature>
<evidence type="ECO:0000313" key="2">
    <source>
        <dbReference type="EMBL" id="MDP5134368.1"/>
    </source>
</evidence>
<keyword evidence="3" id="KW-1185">Reference proteome</keyword>
<dbReference type="RefSeq" id="WP_027671613.1">
    <property type="nucleotide sequence ID" value="NZ_JAPJDZ010000001.1"/>
</dbReference>
<comment type="caution">
    <text evidence="2">The sequence shown here is derived from an EMBL/GenBank/DDBJ whole genome shotgun (WGS) entry which is preliminary data.</text>
</comment>